<dbReference type="RefSeq" id="WP_245691045.1">
    <property type="nucleotide sequence ID" value="NZ_FNCN01000010.1"/>
</dbReference>
<dbReference type="Proteomes" id="UP000198923">
    <property type="component" value="Unassembled WGS sequence"/>
</dbReference>
<evidence type="ECO:0000313" key="2">
    <source>
        <dbReference type="Proteomes" id="UP000198923"/>
    </source>
</evidence>
<dbReference type="STRING" id="504805.SAMN05421505_110145"/>
<keyword evidence="2" id="KW-1185">Reference proteome</keyword>
<name>A0A1G7Z175_9ACTN</name>
<dbReference type="GO" id="GO:0031412">
    <property type="term" value="P:gas vesicle organization"/>
    <property type="evidence" value="ECO:0007669"/>
    <property type="project" value="InterPro"/>
</dbReference>
<evidence type="ECO:0000313" key="1">
    <source>
        <dbReference type="EMBL" id="SDH02384.1"/>
    </source>
</evidence>
<protein>
    <submittedName>
        <fullName evidence="1">Gas vesicle synthesis protein GvpL/GvpF</fullName>
    </submittedName>
</protein>
<organism evidence="1 2">
    <name type="scientific">Sinosporangium album</name>
    <dbReference type="NCBI Taxonomy" id="504805"/>
    <lineage>
        <taxon>Bacteria</taxon>
        <taxon>Bacillati</taxon>
        <taxon>Actinomycetota</taxon>
        <taxon>Actinomycetes</taxon>
        <taxon>Streptosporangiales</taxon>
        <taxon>Streptosporangiaceae</taxon>
        <taxon>Sinosporangium</taxon>
    </lineage>
</organism>
<dbReference type="GO" id="GO:0031411">
    <property type="term" value="C:gas vesicle"/>
    <property type="evidence" value="ECO:0007669"/>
    <property type="project" value="InterPro"/>
</dbReference>
<dbReference type="InterPro" id="IPR009430">
    <property type="entry name" value="GvpL/GvpF"/>
</dbReference>
<accession>A0A1G7Z175</accession>
<dbReference type="EMBL" id="FNCN01000010">
    <property type="protein sequence ID" value="SDH02384.1"/>
    <property type="molecule type" value="Genomic_DNA"/>
</dbReference>
<proteinExistence type="predicted"/>
<sequence length="81" mass="8738">MINTVLDKGLAIETYSQDPHMDPHMNAHERLLDETSLTAPVLPFRFGAVTAGPQAIVDELLTPHHDESLTELSGAAVSTCV</sequence>
<reference evidence="1 2" key="1">
    <citation type="submission" date="2016-10" db="EMBL/GenBank/DDBJ databases">
        <authorList>
            <person name="de Groot N.N."/>
        </authorList>
    </citation>
    <scope>NUCLEOTIDE SEQUENCE [LARGE SCALE GENOMIC DNA]</scope>
    <source>
        <strain evidence="1 2">CPCC 201354</strain>
    </source>
</reference>
<dbReference type="Pfam" id="PF06386">
    <property type="entry name" value="GvpL_GvpF"/>
    <property type="match status" value="1"/>
</dbReference>
<dbReference type="AlphaFoldDB" id="A0A1G7Z175"/>
<gene>
    <name evidence="1" type="ORF">SAMN05421505_110145</name>
</gene>